<protein>
    <submittedName>
        <fullName evidence="1">Uncharacterized protein</fullName>
    </submittedName>
</protein>
<accession>A0A176RW33</accession>
<evidence type="ECO:0000313" key="1">
    <source>
        <dbReference type="EMBL" id="OAD19926.1"/>
    </source>
</evidence>
<dbReference type="Proteomes" id="UP000076962">
    <property type="component" value="Unassembled WGS sequence"/>
</dbReference>
<proteinExistence type="predicted"/>
<name>A0A176RW33_9GAMM</name>
<organism evidence="1 2">
    <name type="scientific">Candidatus Thiomargarita nelsonii</name>
    <dbReference type="NCBI Taxonomy" id="1003181"/>
    <lineage>
        <taxon>Bacteria</taxon>
        <taxon>Pseudomonadati</taxon>
        <taxon>Pseudomonadota</taxon>
        <taxon>Gammaproteobacteria</taxon>
        <taxon>Thiotrichales</taxon>
        <taxon>Thiotrichaceae</taxon>
        <taxon>Thiomargarita</taxon>
    </lineage>
</organism>
<evidence type="ECO:0000313" key="2">
    <source>
        <dbReference type="Proteomes" id="UP000076962"/>
    </source>
</evidence>
<comment type="caution">
    <text evidence="1">The sequence shown here is derived from an EMBL/GenBank/DDBJ whole genome shotgun (WGS) entry which is preliminary data.</text>
</comment>
<dbReference type="AlphaFoldDB" id="A0A176RW33"/>
<sequence>MARRTLINVQFISRSHAPRGNETVHFIAKNQRKEIAIKKLAHPKANSLALLAQLDAWMGEITPDVRVTSFLSDEFARLSYKFEVGDELTDEFKPTNVGFGLTYVLPVVTAVLFASPGDL</sequence>
<reference evidence="1 2" key="1">
    <citation type="submission" date="2016-05" db="EMBL/GenBank/DDBJ databases">
        <title>Single-cell genome of chain-forming Candidatus Thiomargarita nelsonii and comparison to other large sulfur-oxidizing bacteria.</title>
        <authorList>
            <person name="Winkel M."/>
            <person name="Salman V."/>
            <person name="Woyke T."/>
            <person name="Schulz-Vogt H."/>
            <person name="Richter M."/>
            <person name="Flood B."/>
            <person name="Bailey J."/>
            <person name="Amann R."/>
            <person name="Mussmann M."/>
        </authorList>
    </citation>
    <scope>NUCLEOTIDE SEQUENCE [LARGE SCALE GENOMIC DNA]</scope>
    <source>
        <strain evidence="1 2">THI036</strain>
    </source>
</reference>
<keyword evidence="2" id="KW-1185">Reference proteome</keyword>
<dbReference type="EMBL" id="LUTY01002608">
    <property type="protein sequence ID" value="OAD19926.1"/>
    <property type="molecule type" value="Genomic_DNA"/>
</dbReference>
<feature type="non-terminal residue" evidence="1">
    <location>
        <position position="119"/>
    </location>
</feature>
<gene>
    <name evidence="1" type="ORF">THIOM_004396</name>
</gene>